<evidence type="ECO:0000256" key="1">
    <source>
        <dbReference type="ARBA" id="ARBA00022729"/>
    </source>
</evidence>
<feature type="domain" description="NodB homology" evidence="2">
    <location>
        <begin position="115"/>
        <end position="356"/>
    </location>
</feature>
<protein>
    <submittedName>
        <fullName evidence="3">Poly-beta-1,6-N-acetyl-D-glucosamine N-deacetylase PgaB</fullName>
    </submittedName>
</protein>
<dbReference type="GO" id="GO:0043708">
    <property type="term" value="P:cell adhesion involved in biofilm formation"/>
    <property type="evidence" value="ECO:0007669"/>
    <property type="project" value="InterPro"/>
</dbReference>
<keyword evidence="1" id="KW-0732">Signal</keyword>
<dbReference type="InterPro" id="IPR002509">
    <property type="entry name" value="NODB_dom"/>
</dbReference>
<dbReference type="Proteomes" id="UP000291822">
    <property type="component" value="Unassembled WGS sequence"/>
</dbReference>
<accession>A0A4R0YLA9</accession>
<dbReference type="NCBIfam" id="TIGR03938">
    <property type="entry name" value="deacetyl_PgaB"/>
    <property type="match status" value="1"/>
</dbReference>
<gene>
    <name evidence="3" type="primary">pgaB</name>
    <name evidence="3" type="ORF">EZM97_11685</name>
</gene>
<dbReference type="InterPro" id="IPR023854">
    <property type="entry name" value="PGA_deacetylase_PgaB"/>
</dbReference>
<dbReference type="PROSITE" id="PS51677">
    <property type="entry name" value="NODB"/>
    <property type="match status" value="1"/>
</dbReference>
<dbReference type="PANTHER" id="PTHR34216">
    <property type="match status" value="1"/>
</dbReference>
<dbReference type="PANTHER" id="PTHR34216:SF7">
    <property type="entry name" value="POLY-BETA-1,6-N-ACETYL-D-GLUCOSAMINE N-DEACETYLASE"/>
    <property type="match status" value="1"/>
</dbReference>
<evidence type="ECO:0000313" key="4">
    <source>
        <dbReference type="Proteomes" id="UP000291822"/>
    </source>
</evidence>
<dbReference type="GO" id="GO:0005975">
    <property type="term" value="P:carbohydrate metabolic process"/>
    <property type="evidence" value="ECO:0007669"/>
    <property type="project" value="InterPro"/>
</dbReference>
<dbReference type="EMBL" id="SJTG01000002">
    <property type="protein sequence ID" value="TCI09619.1"/>
    <property type="molecule type" value="Genomic_DNA"/>
</dbReference>
<evidence type="ECO:0000259" key="2">
    <source>
        <dbReference type="PROSITE" id="PS51677"/>
    </source>
</evidence>
<dbReference type="InterPro" id="IPR051398">
    <property type="entry name" value="Polysacch_Deacetylase"/>
</dbReference>
<reference evidence="3 4" key="1">
    <citation type="submission" date="2019-02" db="EMBL/GenBank/DDBJ databases">
        <title>Dyella amyloliquefaciens sp. nov., isolated from forest soil.</title>
        <authorList>
            <person name="Gao Z.-H."/>
            <person name="Qiu L.-H."/>
        </authorList>
    </citation>
    <scope>NUCLEOTIDE SEQUENCE [LARGE SCALE GENOMIC DNA]</scope>
    <source>
        <strain evidence="3 4">KACC 12747</strain>
    </source>
</reference>
<dbReference type="Gene3D" id="3.20.20.80">
    <property type="entry name" value="Glycosidases"/>
    <property type="match status" value="1"/>
</dbReference>
<proteinExistence type="predicted"/>
<dbReference type="InterPro" id="IPR032772">
    <property type="entry name" value="PGA_deacetylase_PgaB_C"/>
</dbReference>
<dbReference type="Gene3D" id="3.20.20.370">
    <property type="entry name" value="Glycoside hydrolase/deacetylase"/>
    <property type="match status" value="1"/>
</dbReference>
<comment type="caution">
    <text evidence="3">The sequence shown here is derived from an EMBL/GenBank/DDBJ whole genome shotgun (WGS) entry which is preliminary data.</text>
</comment>
<dbReference type="Pfam" id="PF01522">
    <property type="entry name" value="Polysacc_deac_1"/>
    <property type="match status" value="1"/>
</dbReference>
<organism evidence="3 4">
    <name type="scientific">Dyella soli</name>
    <dbReference type="NCBI Taxonomy" id="522319"/>
    <lineage>
        <taxon>Bacteria</taxon>
        <taxon>Pseudomonadati</taxon>
        <taxon>Pseudomonadota</taxon>
        <taxon>Gammaproteobacteria</taxon>
        <taxon>Lysobacterales</taxon>
        <taxon>Rhodanobacteraceae</taxon>
        <taxon>Dyella</taxon>
    </lineage>
</organism>
<name>A0A4R0YLA9_9GAMM</name>
<keyword evidence="4" id="KW-1185">Reference proteome</keyword>
<dbReference type="GO" id="GO:0016810">
    <property type="term" value="F:hydrolase activity, acting on carbon-nitrogen (but not peptide) bonds"/>
    <property type="evidence" value="ECO:0007669"/>
    <property type="project" value="InterPro"/>
</dbReference>
<dbReference type="SUPFAM" id="SSF88713">
    <property type="entry name" value="Glycoside hydrolase/deacetylase"/>
    <property type="match status" value="1"/>
</dbReference>
<dbReference type="AlphaFoldDB" id="A0A4R0YLA9"/>
<dbReference type="InterPro" id="IPR011330">
    <property type="entry name" value="Glyco_hydro/deAcase_b/a-brl"/>
</dbReference>
<sequence length="546" mass="59851">MALWLCHRDEALRRRARKAVARRDGAAMAILMRQILLIVLAAAISRPLGATDAGSFVALCYHEVTGDTPEAYSSTAISVRDLAAQFAWLQANGYHPVSIEAIVASRNGGPALPEHAILLTFDDGLASVHQRVFPLLKLFKYPAVVAPVGSWMDLAPNESVSYGEGQVSGAAFVSWSQLREMQQSGLVEVASHSYRLHLGLVGNPMGNVEPAAITRVYADGRYETDDAYVGRLRADLGRAREQMLGHMQVAPRVMVWPYGRSNRTSQQVAASLGMPVGLTLEDGVNTPQTPLATLRRHLVQNPMALTALAEILRQTWPSDPRRSVRIDPGDWPVAGEARLSVTLEQLVALKPNLVFISPRQGDAAHQATLFPTARLPMRADLLNRIGWQIESRAGAAVYVDLPADWLGDMDLVGDLARQVNLSGLSVPLVPGSMAAEQLRHAAERWRWPIHLVYVMQGLPDPGLWSRLPDDDWIRLPARDDVLAGLPDAARGHVMLQFDATRLTPATARQMRALKARGFGDFAIDGLPTAVPDEVRREFSLRDEPRP</sequence>
<evidence type="ECO:0000313" key="3">
    <source>
        <dbReference type="EMBL" id="TCI09619.1"/>
    </source>
</evidence>
<dbReference type="Pfam" id="PF14883">
    <property type="entry name" value="GHL13"/>
    <property type="match status" value="1"/>
</dbReference>